<organism evidence="2">
    <name type="scientific">Zea mays</name>
    <name type="common">Maize</name>
    <dbReference type="NCBI Taxonomy" id="4577"/>
    <lineage>
        <taxon>Eukaryota</taxon>
        <taxon>Viridiplantae</taxon>
        <taxon>Streptophyta</taxon>
        <taxon>Embryophyta</taxon>
        <taxon>Tracheophyta</taxon>
        <taxon>Spermatophyta</taxon>
        <taxon>Magnoliopsida</taxon>
        <taxon>Liliopsida</taxon>
        <taxon>Poales</taxon>
        <taxon>Poaceae</taxon>
        <taxon>PACMAD clade</taxon>
        <taxon>Panicoideae</taxon>
        <taxon>Andropogonodae</taxon>
        <taxon>Andropogoneae</taxon>
        <taxon>Tripsacinae</taxon>
        <taxon>Zea</taxon>
    </lineage>
</organism>
<dbReference type="AlphaFoldDB" id="A0A1D6IGU5"/>
<evidence type="ECO:0000256" key="1">
    <source>
        <dbReference type="SAM" id="MobiDB-lite"/>
    </source>
</evidence>
<sequence length="419" mass="46841">PLPRIHAEEQPGLRGRAPGQGHWPEPGVPQLVAPPLHAHLPCPLGPPYGHDVAYLRAQELSLNRVPLGGLLLGRAGAVSQRVEQRRVVVQRLHEPAQEIAAVAQVLFHDGDQLRAQAPEQPHRAHVRPRHVIEAVVHPVHHGGLVIPPPLARAEERRGVGDVPDLPLDGSELEREAERGREVGEAAASGLEDVERRAEPGDPERPRLARAGREDVEEPRPLQALHDVQVDHVEAVLAVERLQDGLVGREVRELDERRQRVVRLERHRHAAALRGRQRAERERRVGAQVRAEHARAQRVTEVGRHALRGRPERRRQLRDLGEQLPRLRQLVHGHRLRAPQQQAEQPQASRLRPFLRRRRRRQSGGGAKPEQLLSLPPRRTAVPFLLFAGGRARPLGLHCCRSVGGGRAGQHPLEHRVVGQ</sequence>
<feature type="compositionally biased region" description="Basic and acidic residues" evidence="1">
    <location>
        <begin position="171"/>
        <end position="183"/>
    </location>
</feature>
<reference evidence="2" key="1">
    <citation type="submission" date="2015-12" db="EMBL/GenBank/DDBJ databases">
        <title>Update maize B73 reference genome by single molecule sequencing technologies.</title>
        <authorList>
            <consortium name="Maize Genome Sequencing Project"/>
            <person name="Ware D."/>
        </authorList>
    </citation>
    <scope>NUCLEOTIDE SEQUENCE [LARGE SCALE GENOMIC DNA]</scope>
    <source>
        <tissue evidence="2">Seedling</tissue>
    </source>
</reference>
<accession>A0A1D6IGU5</accession>
<feature type="compositionally biased region" description="Basic residues" evidence="1">
    <location>
        <begin position="352"/>
        <end position="361"/>
    </location>
</feature>
<feature type="region of interest" description="Disordered" evidence="1">
    <location>
        <begin position="334"/>
        <end position="374"/>
    </location>
</feature>
<dbReference type="EMBL" id="CM007650">
    <property type="protein sequence ID" value="ONM58740.1"/>
    <property type="molecule type" value="Genomic_DNA"/>
</dbReference>
<feature type="region of interest" description="Disordered" evidence="1">
    <location>
        <begin position="156"/>
        <end position="220"/>
    </location>
</feature>
<gene>
    <name evidence="2" type="ORF">ZEAMMB73_Zm00001d021824</name>
</gene>
<feature type="compositionally biased region" description="Basic and acidic residues" evidence="1">
    <location>
        <begin position="1"/>
        <end position="11"/>
    </location>
</feature>
<evidence type="ECO:0000313" key="2">
    <source>
        <dbReference type="EMBL" id="ONM58740.1"/>
    </source>
</evidence>
<proteinExistence type="predicted"/>
<feature type="compositionally biased region" description="Basic and acidic residues" evidence="1">
    <location>
        <begin position="276"/>
        <end position="294"/>
    </location>
</feature>
<protein>
    <submittedName>
        <fullName evidence="2">Uncharacterized protein</fullName>
    </submittedName>
</protein>
<feature type="region of interest" description="Disordered" evidence="1">
    <location>
        <begin position="1"/>
        <end position="30"/>
    </location>
</feature>
<feature type="non-terminal residue" evidence="2">
    <location>
        <position position="1"/>
    </location>
</feature>
<feature type="compositionally biased region" description="Low complexity" evidence="1">
    <location>
        <begin position="337"/>
        <end position="351"/>
    </location>
</feature>
<feature type="compositionally biased region" description="Basic and acidic residues" evidence="1">
    <location>
        <begin position="192"/>
        <end position="219"/>
    </location>
</feature>
<feature type="region of interest" description="Disordered" evidence="1">
    <location>
        <begin position="272"/>
        <end position="294"/>
    </location>
</feature>
<name>A0A1D6IGU5_MAIZE</name>